<comment type="caution">
    <text evidence="16">The sequence shown here is derived from an EMBL/GenBank/DDBJ whole genome shotgun (WGS) entry which is preliminary data.</text>
</comment>
<evidence type="ECO:0000256" key="8">
    <source>
        <dbReference type="ARBA" id="ARBA00023029"/>
    </source>
</evidence>
<keyword evidence="17" id="KW-1185">Reference proteome</keyword>
<dbReference type="InterPro" id="IPR002815">
    <property type="entry name" value="Spo11/TopoVI_A"/>
</dbReference>
<dbReference type="PANTHER" id="PTHR10848">
    <property type="entry name" value="MEIOTIC RECOMBINATION PROTEIN SPO11"/>
    <property type="match status" value="1"/>
</dbReference>
<dbReference type="CDD" id="cd00223">
    <property type="entry name" value="TOPRIM_TopoIIB_SPO"/>
    <property type="match status" value="1"/>
</dbReference>
<evidence type="ECO:0000259" key="15">
    <source>
        <dbReference type="Pfam" id="PF21180"/>
    </source>
</evidence>
<dbReference type="AlphaFoldDB" id="A0A162MTY8"/>
<dbReference type="GO" id="GO:0007131">
    <property type="term" value="P:reciprocal meiotic recombination"/>
    <property type="evidence" value="ECO:0007669"/>
    <property type="project" value="TreeGrafter"/>
</dbReference>
<gene>
    <name evidence="16" type="ORF">MUCCIDRAFT_109248</name>
</gene>
<keyword evidence="6" id="KW-0479">Metal-binding</keyword>
<proteinExistence type="inferred from homology"/>
<evidence type="ECO:0000256" key="12">
    <source>
        <dbReference type="PROSITE-ProRule" id="PRU01385"/>
    </source>
</evidence>
<evidence type="ECO:0000256" key="13">
    <source>
        <dbReference type="SAM" id="MobiDB-lite"/>
    </source>
</evidence>
<dbReference type="OrthoDB" id="521512at2759"/>
<dbReference type="GO" id="GO:0000228">
    <property type="term" value="C:nuclear chromosome"/>
    <property type="evidence" value="ECO:0007669"/>
    <property type="project" value="TreeGrafter"/>
</dbReference>
<dbReference type="GO" id="GO:0003677">
    <property type="term" value="F:DNA binding"/>
    <property type="evidence" value="ECO:0007669"/>
    <property type="project" value="UniProtKB-UniRule"/>
</dbReference>
<accession>A0A162MTY8</accession>
<dbReference type="GO" id="GO:0046872">
    <property type="term" value="F:metal ion binding"/>
    <property type="evidence" value="ECO:0007669"/>
    <property type="project" value="UniProtKB-KW"/>
</dbReference>
<dbReference type="Pfam" id="PF04406">
    <property type="entry name" value="TP6A_N"/>
    <property type="match status" value="1"/>
</dbReference>
<dbReference type="InterPro" id="IPR036388">
    <property type="entry name" value="WH-like_DNA-bd_sf"/>
</dbReference>
<dbReference type="EC" id="5.6.2.2" evidence="5"/>
<protein>
    <recommendedName>
        <fullName evidence="5">DNA topoisomerase (ATP-hydrolyzing)</fullName>
        <ecNumber evidence="5">5.6.2.2</ecNumber>
    </recommendedName>
</protein>
<name>A0A162MTY8_MUCCL</name>
<feature type="active site" description="O-(5'-phospho-DNA)-tyrosine intermediate" evidence="12">
    <location>
        <position position="198"/>
    </location>
</feature>
<dbReference type="GO" id="GO:0042138">
    <property type="term" value="P:meiotic DNA double-strand break formation"/>
    <property type="evidence" value="ECO:0007669"/>
    <property type="project" value="InterPro"/>
</dbReference>
<dbReference type="EMBL" id="AMYB01000003">
    <property type="protein sequence ID" value="OAD05385.1"/>
    <property type="molecule type" value="Genomic_DNA"/>
</dbReference>
<comment type="similarity">
    <text evidence="4 12">Belongs to the TOP6A family.</text>
</comment>
<dbReference type="SUPFAM" id="SSF56726">
    <property type="entry name" value="DNA topoisomerase IV, alpha subunit"/>
    <property type="match status" value="1"/>
</dbReference>
<evidence type="ECO:0000256" key="9">
    <source>
        <dbReference type="ARBA" id="ARBA00023125"/>
    </source>
</evidence>
<dbReference type="InterPro" id="IPR013048">
    <property type="entry name" value="Meiotic_Spo11"/>
</dbReference>
<dbReference type="Proteomes" id="UP000077051">
    <property type="component" value="Unassembled WGS sequence"/>
</dbReference>
<feature type="compositionally biased region" description="Low complexity" evidence="13">
    <location>
        <begin position="60"/>
        <end position="85"/>
    </location>
</feature>
<evidence type="ECO:0000256" key="4">
    <source>
        <dbReference type="ARBA" id="ARBA00006559"/>
    </source>
</evidence>
<keyword evidence="7" id="KW-0460">Magnesium</keyword>
<keyword evidence="8 12" id="KW-0799">Topoisomerase</keyword>
<sequence length="486" mass="54451">MVQFIDIYDNEDEDELYLSDSNNVPDILDHEPYMNSSSSSTMPSSSTTVSPPPMYRSDYTAVSNATTAISTTSSSSPSSSSLSSTVEKSRETLMSEIEDTIEQMFASIAIGELCKLPMTSKPLPQRKRKRQSSADNNADSTPSMDDLSATSSNDSTRYLSLSSSLNRTRTLARYLSVLQMIYEAVAYKIMLTKRDMYYRNVELFGKQSVVDIIVDDISRHYNVPRSSLNVSAASKGLVFGPIIIKLKNNKILNCSASNDTADTDDEQGILIPPIHQVVQVQCKAKCMIVVEKEATFRYLVSIGFCQSLPESCVLVTGKGYPDLSTRQFVKYFSTHFTAKPILALMDGDPHGLDIYATYKWGTRAMAFDVFNLAVNSIELIGLTCQDRQEFQISPQCLIPLSERDRAKCQAMVQTYDQDETPGQSQLIERGWWQDVDTELASQSHQSYIREINQLLASDHKCEIQALNHNGPYHLTKYLIKKLAKYI</sequence>
<feature type="compositionally biased region" description="Low complexity" evidence="13">
    <location>
        <begin position="36"/>
        <end position="49"/>
    </location>
</feature>
<evidence type="ECO:0000256" key="6">
    <source>
        <dbReference type="ARBA" id="ARBA00022723"/>
    </source>
</evidence>
<feature type="region of interest" description="Disordered" evidence="13">
    <location>
        <begin position="18"/>
        <end position="91"/>
    </location>
</feature>
<dbReference type="Pfam" id="PF21180">
    <property type="entry name" value="TOP6A-Spo11_Toprim"/>
    <property type="match status" value="1"/>
</dbReference>
<evidence type="ECO:0000313" key="17">
    <source>
        <dbReference type="Proteomes" id="UP000077051"/>
    </source>
</evidence>
<feature type="domain" description="Topoisomerase 6 subunit A/Spo11 TOPRIM" evidence="15">
    <location>
        <begin position="287"/>
        <end position="482"/>
    </location>
</feature>
<dbReference type="Gene3D" id="3.40.1360.10">
    <property type="match status" value="1"/>
</dbReference>
<dbReference type="PROSITE" id="PS52041">
    <property type="entry name" value="TOPO_IIB"/>
    <property type="match status" value="1"/>
</dbReference>
<dbReference type="GO" id="GO:0003918">
    <property type="term" value="F:DNA topoisomerase type II (double strand cut, ATP-hydrolyzing) activity"/>
    <property type="evidence" value="ECO:0007669"/>
    <property type="project" value="UniProtKB-UniRule"/>
</dbReference>
<dbReference type="InterPro" id="IPR036078">
    <property type="entry name" value="Spo11/TopoVI_A_sf"/>
</dbReference>
<organism evidence="16 17">
    <name type="scientific">Mucor lusitanicus CBS 277.49</name>
    <dbReference type="NCBI Taxonomy" id="747725"/>
    <lineage>
        <taxon>Eukaryota</taxon>
        <taxon>Fungi</taxon>
        <taxon>Fungi incertae sedis</taxon>
        <taxon>Mucoromycota</taxon>
        <taxon>Mucoromycotina</taxon>
        <taxon>Mucoromycetes</taxon>
        <taxon>Mucorales</taxon>
        <taxon>Mucorineae</taxon>
        <taxon>Mucoraceae</taxon>
        <taxon>Mucor</taxon>
    </lineage>
</organism>
<evidence type="ECO:0000313" key="16">
    <source>
        <dbReference type="EMBL" id="OAD05385.1"/>
    </source>
</evidence>
<feature type="region of interest" description="Disordered" evidence="13">
    <location>
        <begin position="119"/>
        <end position="155"/>
    </location>
</feature>
<dbReference type="GO" id="GO:0005524">
    <property type="term" value="F:ATP binding"/>
    <property type="evidence" value="ECO:0007669"/>
    <property type="project" value="InterPro"/>
</dbReference>
<feature type="domain" description="Spo11/DNA topoisomerase VI subunit A N-terminal" evidence="14">
    <location>
        <begin position="169"/>
        <end position="230"/>
    </location>
</feature>
<comment type="subcellular location">
    <subcellularLocation>
        <location evidence="3">Nucleus</location>
    </subcellularLocation>
</comment>
<dbReference type="PANTHER" id="PTHR10848:SF0">
    <property type="entry name" value="MEIOTIC RECOMBINATION PROTEIN SPO11"/>
    <property type="match status" value="1"/>
</dbReference>
<dbReference type="Gene3D" id="1.10.10.10">
    <property type="entry name" value="Winged helix-like DNA-binding domain superfamily/Winged helix DNA-binding domain"/>
    <property type="match status" value="1"/>
</dbReference>
<keyword evidence="9 12" id="KW-0238">DNA-binding</keyword>
<evidence type="ECO:0000259" key="14">
    <source>
        <dbReference type="Pfam" id="PF04406"/>
    </source>
</evidence>
<reference evidence="16 17" key="1">
    <citation type="submission" date="2015-06" db="EMBL/GenBank/DDBJ databases">
        <title>Expansion of signal transduction pathways in fungi by whole-genome duplication.</title>
        <authorList>
            <consortium name="DOE Joint Genome Institute"/>
            <person name="Corrochano L.M."/>
            <person name="Kuo A."/>
            <person name="Marcet-Houben M."/>
            <person name="Polaino S."/>
            <person name="Salamov A."/>
            <person name="Villalobos J.M."/>
            <person name="Alvarez M.I."/>
            <person name="Avalos J."/>
            <person name="Benito E.P."/>
            <person name="Benoit I."/>
            <person name="Burger G."/>
            <person name="Camino L.P."/>
            <person name="Canovas D."/>
            <person name="Cerda-Olmedo E."/>
            <person name="Cheng J.-F."/>
            <person name="Dominguez A."/>
            <person name="Elias M."/>
            <person name="Eslava A.P."/>
            <person name="Glaser F."/>
            <person name="Grimwood J."/>
            <person name="Gutierrez G."/>
            <person name="Heitman J."/>
            <person name="Henrissat B."/>
            <person name="Iturriaga E.A."/>
            <person name="Lang B.F."/>
            <person name="Lavin J.L."/>
            <person name="Lee S."/>
            <person name="Li W."/>
            <person name="Lindquist E."/>
            <person name="Lopez-Garcia S."/>
            <person name="Luque E.M."/>
            <person name="Marcos A.T."/>
            <person name="Martin J."/>
            <person name="Mccluskey K."/>
            <person name="Medina H.R."/>
            <person name="Miralles-Duran A."/>
            <person name="Miyazaki A."/>
            <person name="Munoz-Torres E."/>
            <person name="Oguiza J.A."/>
            <person name="Ohm R."/>
            <person name="Olmedo M."/>
            <person name="Orejas M."/>
            <person name="Ortiz-Castellanos L."/>
            <person name="Pisabarro A.G."/>
            <person name="Rodriguez-Romero J."/>
            <person name="Ruiz-Herrera J."/>
            <person name="Ruiz-Vazquez R."/>
            <person name="Sanz C."/>
            <person name="Schackwitz W."/>
            <person name="Schmutz J."/>
            <person name="Shahriari M."/>
            <person name="Shelest E."/>
            <person name="Silva-Franco F."/>
            <person name="Soanes D."/>
            <person name="Syed K."/>
            <person name="Tagua V.G."/>
            <person name="Talbot N.J."/>
            <person name="Thon M."/>
            <person name="De Vries R.P."/>
            <person name="Wiebenga A."/>
            <person name="Yadav J.S."/>
            <person name="Braun E.L."/>
            <person name="Baker S."/>
            <person name="Garre V."/>
            <person name="Horwitz B."/>
            <person name="Torres-Martinez S."/>
            <person name="Idnurm A."/>
            <person name="Herrera-Estrella A."/>
            <person name="Gabaldon T."/>
            <person name="Grigoriev I.V."/>
        </authorList>
    </citation>
    <scope>NUCLEOTIDE SEQUENCE [LARGE SCALE GENOMIC DNA]</scope>
    <source>
        <strain evidence="16 17">CBS 277.49</strain>
    </source>
</reference>
<evidence type="ECO:0000256" key="10">
    <source>
        <dbReference type="ARBA" id="ARBA00023235"/>
    </source>
</evidence>
<evidence type="ECO:0000256" key="5">
    <source>
        <dbReference type="ARBA" id="ARBA00012895"/>
    </source>
</evidence>
<evidence type="ECO:0000256" key="11">
    <source>
        <dbReference type="ARBA" id="ARBA00023242"/>
    </source>
</evidence>
<evidence type="ECO:0000256" key="1">
    <source>
        <dbReference type="ARBA" id="ARBA00000185"/>
    </source>
</evidence>
<dbReference type="PRINTS" id="PR01550">
    <property type="entry name" value="TOP6AFAMILY"/>
</dbReference>
<dbReference type="InterPro" id="IPR013049">
    <property type="entry name" value="Spo11/TopoVI_A_N"/>
</dbReference>
<dbReference type="PRINTS" id="PR01551">
    <property type="entry name" value="SPO11HOMOLOG"/>
</dbReference>
<evidence type="ECO:0000256" key="2">
    <source>
        <dbReference type="ARBA" id="ARBA00001946"/>
    </source>
</evidence>
<dbReference type="VEuPathDB" id="FungiDB:MUCCIDRAFT_109248"/>
<dbReference type="STRING" id="747725.A0A162MTY8"/>
<comment type="catalytic activity">
    <reaction evidence="1 12">
        <text>ATP-dependent breakage, passage and rejoining of double-stranded DNA.</text>
        <dbReference type="EC" id="5.6.2.2"/>
    </reaction>
</comment>
<dbReference type="GO" id="GO:0000706">
    <property type="term" value="P:meiotic DNA double-strand break processing"/>
    <property type="evidence" value="ECO:0007669"/>
    <property type="project" value="TreeGrafter"/>
</dbReference>
<feature type="compositionally biased region" description="Polar residues" evidence="13">
    <location>
        <begin position="133"/>
        <end position="143"/>
    </location>
</feature>
<evidence type="ECO:0000256" key="7">
    <source>
        <dbReference type="ARBA" id="ARBA00022842"/>
    </source>
</evidence>
<keyword evidence="10 12" id="KW-0413">Isomerase</keyword>
<keyword evidence="11" id="KW-0539">Nucleus</keyword>
<comment type="cofactor">
    <cofactor evidence="2">
        <name>Mg(2+)</name>
        <dbReference type="ChEBI" id="CHEBI:18420"/>
    </cofactor>
</comment>
<dbReference type="InterPro" id="IPR034136">
    <property type="entry name" value="TOPRIM_Topo6A/Spo11"/>
</dbReference>
<evidence type="ECO:0000256" key="3">
    <source>
        <dbReference type="ARBA" id="ARBA00004123"/>
    </source>
</evidence>